<dbReference type="AlphaFoldDB" id="A0A652YNA0"/>
<feature type="region of interest" description="Disordered" evidence="1">
    <location>
        <begin position="1"/>
        <end position="20"/>
    </location>
</feature>
<accession>A0A652YNA0</accession>
<evidence type="ECO:0000256" key="1">
    <source>
        <dbReference type="SAM" id="MobiDB-lite"/>
    </source>
</evidence>
<sequence length="122" mass="12684">MSTDTEKSDATPSATAPELPKSTVKAITKFVAEHGGTASAVIQPVGVVGVRITLVGADGILGDQVVKDLATANAVVASFDNVTVAEWERELTSIVTPADGHFKKMAGWVAHQTRFPKARNGA</sequence>
<evidence type="ECO:0000313" key="2">
    <source>
        <dbReference type="EMBL" id="TYQ03077.1"/>
    </source>
</evidence>
<comment type="caution">
    <text evidence="2">The sequence shown here is derived from an EMBL/GenBank/DDBJ whole genome shotgun (WGS) entry which is preliminary data.</text>
</comment>
<name>A0A652YNA0_NOCGL</name>
<reference evidence="2" key="1">
    <citation type="submission" date="2019-07" db="EMBL/GenBank/DDBJ databases">
        <title>Genomic Encyclopedia of Type Strains, Phase IV (KMG-IV): sequencing the most valuable type-strain genomes for metagenomic binning, comparative biology and taxonomic classification.</title>
        <authorList>
            <person name="Goeker M."/>
        </authorList>
    </citation>
    <scope>NUCLEOTIDE SEQUENCE</scope>
    <source>
        <strain evidence="2">DSM 44596</strain>
    </source>
</reference>
<gene>
    <name evidence="2" type="ORF">FNL38_105227</name>
</gene>
<organism evidence="2">
    <name type="scientific">Nocardia globerula</name>
    <dbReference type="NCBI Taxonomy" id="1818"/>
    <lineage>
        <taxon>Bacteria</taxon>
        <taxon>Bacillati</taxon>
        <taxon>Actinomycetota</taxon>
        <taxon>Actinomycetes</taxon>
        <taxon>Mycobacteriales</taxon>
        <taxon>Nocardiaceae</taxon>
        <taxon>Nocardia</taxon>
    </lineage>
</organism>
<dbReference type="EMBL" id="VNIQ01000005">
    <property type="protein sequence ID" value="TYQ03077.1"/>
    <property type="molecule type" value="Genomic_DNA"/>
</dbReference>
<proteinExistence type="predicted"/>
<protein>
    <submittedName>
        <fullName evidence="2">Uncharacterized protein</fullName>
    </submittedName>
</protein>